<dbReference type="InterPro" id="IPR005793">
    <property type="entry name" value="Formyl_trans_C"/>
</dbReference>
<evidence type="ECO:0000259" key="2">
    <source>
        <dbReference type="Pfam" id="PF02911"/>
    </source>
</evidence>
<reference evidence="3 4" key="1">
    <citation type="submission" date="2019-08" db="EMBL/GenBank/DDBJ databases">
        <title>Genome of Psychroserpens burtonensis ACAM 167.</title>
        <authorList>
            <person name="Bowman J.P."/>
        </authorList>
    </citation>
    <scope>NUCLEOTIDE SEQUENCE [LARGE SCALE GENOMIC DNA]</scope>
    <source>
        <strain evidence="3 4">ACAM 167</strain>
    </source>
</reference>
<dbReference type="RefSeq" id="WP_028870586.1">
    <property type="nucleotide sequence ID" value="NZ_VOSB01000005.1"/>
</dbReference>
<dbReference type="PANTHER" id="PTHR11138:SF5">
    <property type="entry name" value="METHIONYL-TRNA FORMYLTRANSFERASE, MITOCHONDRIAL"/>
    <property type="match status" value="1"/>
</dbReference>
<organism evidence="3 4">
    <name type="scientific">Psychroserpens burtonensis</name>
    <dbReference type="NCBI Taxonomy" id="49278"/>
    <lineage>
        <taxon>Bacteria</taxon>
        <taxon>Pseudomonadati</taxon>
        <taxon>Bacteroidota</taxon>
        <taxon>Flavobacteriia</taxon>
        <taxon>Flavobacteriales</taxon>
        <taxon>Flavobacteriaceae</taxon>
        <taxon>Psychroserpens</taxon>
    </lineage>
</organism>
<accession>A0A5C7BB83</accession>
<dbReference type="GO" id="GO:0004479">
    <property type="term" value="F:methionyl-tRNA formyltransferase activity"/>
    <property type="evidence" value="ECO:0007669"/>
    <property type="project" value="TreeGrafter"/>
</dbReference>
<proteinExistence type="predicted"/>
<dbReference type="InterPro" id="IPR011034">
    <property type="entry name" value="Formyl_transferase-like_C_sf"/>
</dbReference>
<dbReference type="CDD" id="cd08369">
    <property type="entry name" value="FMT_core"/>
    <property type="match status" value="1"/>
</dbReference>
<evidence type="ECO:0000259" key="1">
    <source>
        <dbReference type="Pfam" id="PF00551"/>
    </source>
</evidence>
<dbReference type="Pfam" id="PF02911">
    <property type="entry name" value="Formyl_trans_C"/>
    <property type="match status" value="1"/>
</dbReference>
<evidence type="ECO:0000313" key="3">
    <source>
        <dbReference type="EMBL" id="TXE19095.1"/>
    </source>
</evidence>
<dbReference type="STRING" id="1123037.GCA_000425305_00083"/>
<keyword evidence="4" id="KW-1185">Reference proteome</keyword>
<dbReference type="Gene3D" id="3.40.50.12230">
    <property type="match status" value="1"/>
</dbReference>
<dbReference type="OrthoDB" id="9802815at2"/>
<dbReference type="GO" id="GO:0005829">
    <property type="term" value="C:cytosol"/>
    <property type="evidence" value="ECO:0007669"/>
    <property type="project" value="TreeGrafter"/>
</dbReference>
<sequence length="324" mass="37192">MKNIVLLGHGVGVKFVVDSLLKNSKTHRVVALFTHPFSDHKRDLELIESRKDIYGDYAYNVFNLKKDYDIEVHESENINNPQTVSEIKDYNPAYIISIGCRSILKAPFLNEFPQKILNIHTTPLPTYRGAASDSWMILNNELGKEKYGCMHFIDSGIDTGDIIAKSYYTIPKKSYPIDVFKARMDIFHEIILKGLTNLENPSFIPEKQDSSASTTFPRLYTPEDGKINFNDYSGDDLILFILAFGYPFEGAFCFLEDQKINILDAEFYNDFDFHPFSYGLIFGKNENNEYKVSVKGGYIIVKKIEINGEFTKQSKIFRLGKFLK</sequence>
<feature type="domain" description="Formyl transferase N-terminal" evidence="1">
    <location>
        <begin position="3"/>
        <end position="172"/>
    </location>
</feature>
<protein>
    <recommendedName>
        <fullName evidence="5">Methionyl-tRNA formyltransferase</fullName>
    </recommendedName>
</protein>
<evidence type="ECO:0000313" key="4">
    <source>
        <dbReference type="Proteomes" id="UP000321938"/>
    </source>
</evidence>
<feature type="domain" description="Formyl transferase C-terminal" evidence="2">
    <location>
        <begin position="221"/>
        <end position="308"/>
    </location>
</feature>
<dbReference type="Pfam" id="PF00551">
    <property type="entry name" value="Formyl_trans_N"/>
    <property type="match status" value="1"/>
</dbReference>
<dbReference type="InterPro" id="IPR036477">
    <property type="entry name" value="Formyl_transf_N_sf"/>
</dbReference>
<gene>
    <name evidence="3" type="ORF">ES692_04355</name>
</gene>
<dbReference type="AlphaFoldDB" id="A0A5C7BB83"/>
<dbReference type="EMBL" id="VOSB01000005">
    <property type="protein sequence ID" value="TXE19095.1"/>
    <property type="molecule type" value="Genomic_DNA"/>
</dbReference>
<name>A0A5C7BB83_9FLAO</name>
<dbReference type="Proteomes" id="UP000321938">
    <property type="component" value="Unassembled WGS sequence"/>
</dbReference>
<evidence type="ECO:0008006" key="5">
    <source>
        <dbReference type="Google" id="ProtNLM"/>
    </source>
</evidence>
<dbReference type="PANTHER" id="PTHR11138">
    <property type="entry name" value="METHIONYL-TRNA FORMYLTRANSFERASE"/>
    <property type="match status" value="1"/>
</dbReference>
<dbReference type="SUPFAM" id="SSF50486">
    <property type="entry name" value="FMT C-terminal domain-like"/>
    <property type="match status" value="1"/>
</dbReference>
<dbReference type="SUPFAM" id="SSF53328">
    <property type="entry name" value="Formyltransferase"/>
    <property type="match status" value="1"/>
</dbReference>
<dbReference type="InterPro" id="IPR002376">
    <property type="entry name" value="Formyl_transf_N"/>
</dbReference>
<comment type="caution">
    <text evidence="3">The sequence shown here is derived from an EMBL/GenBank/DDBJ whole genome shotgun (WGS) entry which is preliminary data.</text>
</comment>